<evidence type="ECO:0000259" key="3">
    <source>
        <dbReference type="SMART" id="SM00091"/>
    </source>
</evidence>
<dbReference type="OrthoDB" id="163538at2"/>
<dbReference type="Proteomes" id="UP000311713">
    <property type="component" value="Unassembled WGS sequence"/>
</dbReference>
<dbReference type="SUPFAM" id="SSF81606">
    <property type="entry name" value="PP2C-like"/>
    <property type="match status" value="1"/>
</dbReference>
<dbReference type="InterPro" id="IPR035965">
    <property type="entry name" value="PAS-like_dom_sf"/>
</dbReference>
<protein>
    <submittedName>
        <fullName evidence="5">PAS domain-containing protein</fullName>
    </submittedName>
</protein>
<dbReference type="PANTHER" id="PTHR43156">
    <property type="entry name" value="STAGE II SPORULATION PROTEIN E-RELATED"/>
    <property type="match status" value="1"/>
</dbReference>
<evidence type="ECO:0000256" key="2">
    <source>
        <dbReference type="SAM" id="MobiDB-lite"/>
    </source>
</evidence>
<dbReference type="Pfam" id="PF07228">
    <property type="entry name" value="SpoIIE"/>
    <property type="match status" value="1"/>
</dbReference>
<dbReference type="PANTHER" id="PTHR43156:SF2">
    <property type="entry name" value="STAGE II SPORULATION PROTEIN E"/>
    <property type="match status" value="1"/>
</dbReference>
<dbReference type="AlphaFoldDB" id="A0A5C4VCL6"/>
<dbReference type="SMART" id="SM00331">
    <property type="entry name" value="PP2C_SIG"/>
    <property type="match status" value="1"/>
</dbReference>
<keyword evidence="6" id="KW-1185">Reference proteome</keyword>
<dbReference type="InterPro" id="IPR052016">
    <property type="entry name" value="Bact_Sigma-Reg"/>
</dbReference>
<proteinExistence type="predicted"/>
<reference evidence="5 6" key="1">
    <citation type="submission" date="2019-06" db="EMBL/GenBank/DDBJ databases">
        <title>Draft genome of Streptomyces sedi sp. JCM16909.</title>
        <authorList>
            <person name="Klykleung N."/>
            <person name="Tanasupawat S."/>
            <person name="Kudo T."/>
            <person name="Yuki M."/>
            <person name="Ohkuma M."/>
        </authorList>
    </citation>
    <scope>NUCLEOTIDE SEQUENCE [LARGE SCALE GENOMIC DNA]</scope>
    <source>
        <strain evidence="5 6">JCM 16909</strain>
    </source>
</reference>
<evidence type="ECO:0000259" key="4">
    <source>
        <dbReference type="SMART" id="SM00331"/>
    </source>
</evidence>
<gene>
    <name evidence="5" type="ORF">FH715_04040</name>
</gene>
<comment type="caution">
    <text evidence="5">The sequence shown here is derived from an EMBL/GenBank/DDBJ whole genome shotgun (WGS) entry which is preliminary data.</text>
</comment>
<feature type="region of interest" description="Disordered" evidence="2">
    <location>
        <begin position="136"/>
        <end position="178"/>
    </location>
</feature>
<evidence type="ECO:0000313" key="5">
    <source>
        <dbReference type="EMBL" id="TNM33532.1"/>
    </source>
</evidence>
<keyword evidence="1" id="KW-0378">Hydrolase</keyword>
<dbReference type="InterPro" id="IPR013656">
    <property type="entry name" value="PAS_4"/>
</dbReference>
<dbReference type="InterPro" id="IPR036457">
    <property type="entry name" value="PPM-type-like_dom_sf"/>
</dbReference>
<dbReference type="InterPro" id="IPR001932">
    <property type="entry name" value="PPM-type_phosphatase-like_dom"/>
</dbReference>
<feature type="compositionally biased region" description="Basic and acidic residues" evidence="2">
    <location>
        <begin position="143"/>
        <end position="166"/>
    </location>
</feature>
<feature type="domain" description="PAS" evidence="3">
    <location>
        <begin position="6"/>
        <end position="72"/>
    </location>
</feature>
<dbReference type="RefSeq" id="WP_139640713.1">
    <property type="nucleotide sequence ID" value="NZ_BAAAZS010000006.1"/>
</dbReference>
<feature type="domain" description="PPM-type phosphatase" evidence="4">
    <location>
        <begin position="219"/>
        <end position="432"/>
    </location>
</feature>
<evidence type="ECO:0000256" key="1">
    <source>
        <dbReference type="ARBA" id="ARBA00022801"/>
    </source>
</evidence>
<name>A0A5C4VCL6_9ACTN</name>
<dbReference type="Gene3D" id="3.60.40.10">
    <property type="entry name" value="PPM-type phosphatase domain"/>
    <property type="match status" value="1"/>
</dbReference>
<sequence>MTEPEIDYRAAFRAAPTPLALLTTELRFVDVTDAYLELAGRPREQVVGRLAYEAFPDQPNSERPSGVRRLRRSMERVLATGKRDVMAVQRYDVEPEEGSGRWTERYFSIVNAPVLGPDGEVRLLLNRLEEVTRLVLTSGPEGRQGDERDGTGGARGEERAGEDRRQANGSARQESDLLARADELQHTNERLREAHSRERHVAMELQRAMLPTPELIAPRDAAVRYQPASATMNVCGDWYDLIDVDSHHSSVVVGDVVGHGLEAAGVMGQLRSALSALARAATPPAAALNIIDIYSRSVPGAESTTAVSIQVDWLASRLVYSSAGHLPPLLARRNGTVEVLDRATNPPLGLLPEGGATIEGRVAFEPGDVLVVYTDGLVERRDEDIDRGLARLADSLASHRTAPAEELAEALLADLLPPEGTEDDTALVVLRLAHDGPG</sequence>
<organism evidence="5 6">
    <name type="scientific">Streptomyces sedi</name>
    <dbReference type="NCBI Taxonomy" id="555059"/>
    <lineage>
        <taxon>Bacteria</taxon>
        <taxon>Bacillati</taxon>
        <taxon>Actinomycetota</taxon>
        <taxon>Actinomycetes</taxon>
        <taxon>Kitasatosporales</taxon>
        <taxon>Streptomycetaceae</taxon>
        <taxon>Streptomyces</taxon>
    </lineage>
</organism>
<accession>A0A5C4VCL6</accession>
<dbReference type="GO" id="GO:0016791">
    <property type="term" value="F:phosphatase activity"/>
    <property type="evidence" value="ECO:0007669"/>
    <property type="project" value="TreeGrafter"/>
</dbReference>
<dbReference type="Gene3D" id="3.30.450.20">
    <property type="entry name" value="PAS domain"/>
    <property type="match status" value="1"/>
</dbReference>
<dbReference type="SMART" id="SM00091">
    <property type="entry name" value="PAS"/>
    <property type="match status" value="1"/>
</dbReference>
<dbReference type="InterPro" id="IPR000014">
    <property type="entry name" value="PAS"/>
</dbReference>
<dbReference type="Pfam" id="PF08448">
    <property type="entry name" value="PAS_4"/>
    <property type="match status" value="1"/>
</dbReference>
<evidence type="ECO:0000313" key="6">
    <source>
        <dbReference type="Proteomes" id="UP000311713"/>
    </source>
</evidence>
<dbReference type="EMBL" id="VDGT01000002">
    <property type="protein sequence ID" value="TNM33532.1"/>
    <property type="molecule type" value="Genomic_DNA"/>
</dbReference>
<dbReference type="SUPFAM" id="SSF55785">
    <property type="entry name" value="PYP-like sensor domain (PAS domain)"/>
    <property type="match status" value="1"/>
</dbReference>